<dbReference type="PANTHER" id="PTHR14859:SF1">
    <property type="entry name" value="PGAP2-INTERACTING PROTEIN"/>
    <property type="match status" value="1"/>
</dbReference>
<proteinExistence type="predicted"/>
<dbReference type="eggNOG" id="COG3568">
    <property type="taxonomic scope" value="Bacteria"/>
</dbReference>
<keyword evidence="2" id="KW-0255">Endonuclease</keyword>
<gene>
    <name evidence="2" type="ordered locus">Ftrac_0128</name>
</gene>
<dbReference type="GO" id="GO:0006506">
    <property type="term" value="P:GPI anchor biosynthetic process"/>
    <property type="evidence" value="ECO:0007669"/>
    <property type="project" value="TreeGrafter"/>
</dbReference>
<dbReference type="GO" id="GO:0004519">
    <property type="term" value="F:endonuclease activity"/>
    <property type="evidence" value="ECO:0007669"/>
    <property type="project" value="UniProtKB-KW"/>
</dbReference>
<dbReference type="HOGENOM" id="CLU_060500_4_2_10"/>
<dbReference type="KEGG" id="mtt:Ftrac_0128"/>
<dbReference type="GO" id="GO:0016020">
    <property type="term" value="C:membrane"/>
    <property type="evidence" value="ECO:0007669"/>
    <property type="project" value="GOC"/>
</dbReference>
<evidence type="ECO:0000313" key="3">
    <source>
        <dbReference type="Proteomes" id="UP000008720"/>
    </source>
</evidence>
<organism evidence="2 3">
    <name type="scientific">Marivirga tractuosa (strain ATCC 23168 / DSM 4126 / NBRC 15989 / NCIMB 1408 / VKM B-1430 / H-43)</name>
    <name type="common">Microscilla tractuosa</name>
    <name type="synonym">Flexibacter tractuosus</name>
    <dbReference type="NCBI Taxonomy" id="643867"/>
    <lineage>
        <taxon>Bacteria</taxon>
        <taxon>Pseudomonadati</taxon>
        <taxon>Bacteroidota</taxon>
        <taxon>Cytophagia</taxon>
        <taxon>Cytophagales</taxon>
        <taxon>Marivirgaceae</taxon>
        <taxon>Marivirga</taxon>
    </lineage>
</organism>
<dbReference type="InterPro" id="IPR036691">
    <property type="entry name" value="Endo/exonu/phosph_ase_sf"/>
</dbReference>
<protein>
    <submittedName>
        <fullName evidence="2">Endonuclease/exonuclease/phosphatase</fullName>
    </submittedName>
</protein>
<dbReference type="Pfam" id="PF03372">
    <property type="entry name" value="Exo_endo_phos"/>
    <property type="match status" value="1"/>
</dbReference>
<keyword evidence="2" id="KW-0378">Hydrolase</keyword>
<dbReference type="EMBL" id="CP002349">
    <property type="protein sequence ID" value="ADR20139.1"/>
    <property type="molecule type" value="Genomic_DNA"/>
</dbReference>
<dbReference type="InterPro" id="IPR051916">
    <property type="entry name" value="GPI-anchor_lipid_remodeler"/>
</dbReference>
<dbReference type="SUPFAM" id="SSF56219">
    <property type="entry name" value="DNase I-like"/>
    <property type="match status" value="1"/>
</dbReference>
<dbReference type="OrthoDB" id="5447300at2"/>
<feature type="domain" description="Endonuclease/exonuclease/phosphatase" evidence="1">
    <location>
        <begin position="53"/>
        <end position="323"/>
    </location>
</feature>
<dbReference type="AlphaFoldDB" id="E4TKF9"/>
<sequence length="334" mass="39142">MKKVLLVAVVLIVVSLMAFYFWASSSVVEKEHYDQVVTYNSEAKSISDTLSVLTYNIGYLSGMTNNRPVDREESLYSQNLARAIDLLSDYDFDFMGLQEVDFQSSRSFNYNQLDSLGVHLNFHQGAYSVNWDKSYVPFPYFPIRNHFGRMYSGQAVLSKMQLLSNELTVFDKPINAPFYYNAFYIDRVMQINKIQLYSDTLIVMNVHLEAFDRETRELQAEEVLVEFNKWSKKYPVILMGDFNSRPPFASEVLEEEKTIEIFLEEPLIGEAISEERYLQNESQFFTFDTADPYERLDYVFYNKNKIRKIESDVLREAEDISDHLPVWMTFTIIE</sequence>
<dbReference type="InterPro" id="IPR005135">
    <property type="entry name" value="Endo/exonuclease/phosphatase"/>
</dbReference>
<dbReference type="Gene3D" id="3.60.10.10">
    <property type="entry name" value="Endonuclease/exonuclease/phosphatase"/>
    <property type="match status" value="1"/>
</dbReference>
<dbReference type="PANTHER" id="PTHR14859">
    <property type="entry name" value="CALCOFLUOR WHITE HYPERSENSITIVE PROTEIN PRECURSOR"/>
    <property type="match status" value="1"/>
</dbReference>
<dbReference type="Proteomes" id="UP000008720">
    <property type="component" value="Chromosome"/>
</dbReference>
<evidence type="ECO:0000313" key="2">
    <source>
        <dbReference type="EMBL" id="ADR20139.1"/>
    </source>
</evidence>
<reference evidence="2 3" key="1">
    <citation type="journal article" date="2011" name="Stand. Genomic Sci.">
        <title>Complete genome sequence of Marivirga tractuosa type strain (H-43).</title>
        <authorList>
            <person name="Pagani I."/>
            <person name="Chertkov O."/>
            <person name="Lapidus A."/>
            <person name="Lucas S."/>
            <person name="Del Rio T.G."/>
            <person name="Tice H."/>
            <person name="Copeland A."/>
            <person name="Cheng J.F."/>
            <person name="Nolan M."/>
            <person name="Saunders E."/>
            <person name="Pitluck S."/>
            <person name="Held B."/>
            <person name="Goodwin L."/>
            <person name="Liolios K."/>
            <person name="Ovchinikova G."/>
            <person name="Ivanova N."/>
            <person name="Mavromatis K."/>
            <person name="Pati A."/>
            <person name="Chen A."/>
            <person name="Palaniappan K."/>
            <person name="Land M."/>
            <person name="Hauser L."/>
            <person name="Jeffries C.D."/>
            <person name="Detter J.C."/>
            <person name="Han C."/>
            <person name="Tapia R."/>
            <person name="Ngatchou-Djao O.D."/>
            <person name="Rohde M."/>
            <person name="Goker M."/>
            <person name="Spring S."/>
            <person name="Sikorski J."/>
            <person name="Woyke T."/>
            <person name="Bristow J."/>
            <person name="Eisen J.A."/>
            <person name="Markowitz V."/>
            <person name="Hugenholtz P."/>
            <person name="Klenk H.P."/>
            <person name="Kyrpides N.C."/>
        </authorList>
    </citation>
    <scope>NUCLEOTIDE SEQUENCE [LARGE SCALE GENOMIC DNA]</scope>
    <source>
        <strain evidence="3">ATCC 23168 / DSM 4126 / NBRC 15989 / NCIMB 1408 / VKM B-1430 / H-43</strain>
    </source>
</reference>
<keyword evidence="2" id="KW-0540">Nuclease</keyword>
<dbReference type="RefSeq" id="WP_013452290.1">
    <property type="nucleotide sequence ID" value="NC_014759.1"/>
</dbReference>
<accession>E4TKF9</accession>
<dbReference type="STRING" id="643867.Ftrac_0128"/>
<keyword evidence="3" id="KW-1185">Reference proteome</keyword>
<evidence type="ECO:0000259" key="1">
    <source>
        <dbReference type="Pfam" id="PF03372"/>
    </source>
</evidence>
<name>E4TKF9_MARTH</name>